<protein>
    <submittedName>
        <fullName evidence="1">Uncharacterized protein</fullName>
    </submittedName>
</protein>
<organism evidence="1">
    <name type="scientific">Lotus japonicus</name>
    <name type="common">Lotus corniculatus var. japonicus</name>
    <dbReference type="NCBI Taxonomy" id="34305"/>
    <lineage>
        <taxon>Eukaryota</taxon>
        <taxon>Viridiplantae</taxon>
        <taxon>Streptophyta</taxon>
        <taxon>Embryophyta</taxon>
        <taxon>Tracheophyta</taxon>
        <taxon>Spermatophyta</taxon>
        <taxon>Magnoliopsida</taxon>
        <taxon>eudicotyledons</taxon>
        <taxon>Gunneridae</taxon>
        <taxon>Pentapetalae</taxon>
        <taxon>rosids</taxon>
        <taxon>fabids</taxon>
        <taxon>Fabales</taxon>
        <taxon>Fabaceae</taxon>
        <taxon>Papilionoideae</taxon>
        <taxon>50 kb inversion clade</taxon>
        <taxon>NPAAA clade</taxon>
        <taxon>Hologalegina</taxon>
        <taxon>robinioid clade</taxon>
        <taxon>Loteae</taxon>
        <taxon>Lotus</taxon>
    </lineage>
</organism>
<name>I3SD59_LOTJA</name>
<dbReference type="AlphaFoldDB" id="I3SD59"/>
<reference evidence="1" key="1">
    <citation type="submission" date="2012-05" db="EMBL/GenBank/DDBJ databases">
        <authorList>
            <person name="Krishnakumar V."/>
            <person name="Cheung F."/>
            <person name="Xiao Y."/>
            <person name="Chan A."/>
            <person name="Moskal W.A."/>
            <person name="Town C.D."/>
        </authorList>
    </citation>
    <scope>NUCLEOTIDE SEQUENCE</scope>
</reference>
<sequence>MSCRDQSRESSLISPISKSLMFVIMTSVEQYQ</sequence>
<accession>I3SD59</accession>
<evidence type="ECO:0000313" key="1">
    <source>
        <dbReference type="EMBL" id="AFK38201.1"/>
    </source>
</evidence>
<dbReference type="EMBL" id="BT138406">
    <property type="protein sequence ID" value="AFK38201.1"/>
    <property type="molecule type" value="mRNA"/>
</dbReference>
<proteinExistence type="evidence at transcript level"/>